<evidence type="ECO:0000256" key="2">
    <source>
        <dbReference type="SAM" id="SignalP"/>
    </source>
</evidence>
<dbReference type="InParanoid" id="D8LS28"/>
<dbReference type="GO" id="GO:0035091">
    <property type="term" value="F:phosphatidylinositol binding"/>
    <property type="evidence" value="ECO:0007669"/>
    <property type="project" value="InterPro"/>
</dbReference>
<dbReference type="SUPFAM" id="SSF64268">
    <property type="entry name" value="PX domain"/>
    <property type="match status" value="1"/>
</dbReference>
<dbReference type="PANTHER" id="PTHR12136:SF41">
    <property type="entry name" value="PLECKSTRIN HOMOLOGY (PH) AND LIPID-BINDING START DOMAINS-CONTAINING PROTEIN"/>
    <property type="match status" value="1"/>
</dbReference>
<feature type="region of interest" description="Disordered" evidence="1">
    <location>
        <begin position="258"/>
        <end position="298"/>
    </location>
</feature>
<feature type="region of interest" description="Disordered" evidence="1">
    <location>
        <begin position="606"/>
        <end position="626"/>
    </location>
</feature>
<feature type="compositionally biased region" description="Gly residues" evidence="1">
    <location>
        <begin position="695"/>
        <end position="709"/>
    </location>
</feature>
<feature type="region of interest" description="Disordered" evidence="1">
    <location>
        <begin position="488"/>
        <end position="514"/>
    </location>
</feature>
<dbReference type="PANTHER" id="PTHR12136">
    <property type="entry name" value="ENHANCED DISEASE RESISTANCE-RELATED"/>
    <property type="match status" value="1"/>
</dbReference>
<feature type="compositionally biased region" description="Basic and acidic residues" evidence="1">
    <location>
        <begin position="726"/>
        <end position="738"/>
    </location>
</feature>
<organism evidence="4 5">
    <name type="scientific">Ectocarpus siliculosus</name>
    <name type="common">Brown alga</name>
    <name type="synonym">Conferva siliculosa</name>
    <dbReference type="NCBI Taxonomy" id="2880"/>
    <lineage>
        <taxon>Eukaryota</taxon>
        <taxon>Sar</taxon>
        <taxon>Stramenopiles</taxon>
        <taxon>Ochrophyta</taxon>
        <taxon>PX clade</taxon>
        <taxon>Phaeophyceae</taxon>
        <taxon>Ectocarpales</taxon>
        <taxon>Ectocarpaceae</taxon>
        <taxon>Ectocarpus</taxon>
    </lineage>
</organism>
<proteinExistence type="predicted"/>
<keyword evidence="5" id="KW-1185">Reference proteome</keyword>
<dbReference type="SMART" id="SM00312">
    <property type="entry name" value="PX"/>
    <property type="match status" value="1"/>
</dbReference>
<feature type="region of interest" description="Disordered" evidence="1">
    <location>
        <begin position="317"/>
        <end position="383"/>
    </location>
</feature>
<accession>D8LS28</accession>
<dbReference type="InterPro" id="IPR001683">
    <property type="entry name" value="PX_dom"/>
</dbReference>
<feature type="compositionally biased region" description="Gly residues" evidence="1">
    <location>
        <begin position="317"/>
        <end position="331"/>
    </location>
</feature>
<dbReference type="Gene3D" id="3.30.1520.10">
    <property type="entry name" value="Phox-like domain"/>
    <property type="match status" value="1"/>
</dbReference>
<dbReference type="OrthoDB" id="9970435at2759"/>
<dbReference type="PROSITE" id="PS50195">
    <property type="entry name" value="PX"/>
    <property type="match status" value="1"/>
</dbReference>
<evidence type="ECO:0000259" key="3">
    <source>
        <dbReference type="PROSITE" id="PS50195"/>
    </source>
</evidence>
<feature type="chain" id="PRO_5003117520" description="PX domain-containing protein" evidence="2">
    <location>
        <begin position="27"/>
        <end position="905"/>
    </location>
</feature>
<feature type="compositionally biased region" description="Polar residues" evidence="1">
    <location>
        <begin position="764"/>
        <end position="779"/>
    </location>
</feature>
<evidence type="ECO:0000313" key="4">
    <source>
        <dbReference type="EMBL" id="CBN73812.1"/>
    </source>
</evidence>
<name>D8LS28_ECTSI</name>
<dbReference type="Pfam" id="PF07059">
    <property type="entry name" value="EDR2_C"/>
    <property type="match status" value="1"/>
</dbReference>
<dbReference type="CDD" id="cd06093">
    <property type="entry name" value="PX_domain"/>
    <property type="match status" value="1"/>
</dbReference>
<sequence>MTAIIWVALQWLCSVLVLVLVSAVLAETSPAGPGTAAAAGGGTPPRFSAGKRAFELLLAALERLGIPVEWTRGVVDGGGTAGENRGRGGVLRRFRSRKRCALPSKQQPGQERVRVSLEGASLSLNDVRVVDSKFACYKITVATSTTGASAGARWEVWRRMADLIKLKAALSKVSAADVELPPLPHSYRRSFDASRLARRRRSIQHFLQVAVKQPALRDSDALLDFLSPEGRKSMHYMKNAVMTGTRRIARHVPMSMPNPKAIQRHIPIPKGVPKFPTKYNPYKRSSTRRSNNDFSEDAGGSMADIFSGAHLGNGNGNGGAGSVSAGRGGGDGEMDGLTWQAHDGIDDSGGVSSSGGAGIGSSGGGETSSSGGGGASGLSPRRKSYLWKRPTAKTGGNGGGGGVQSYTSAGAILRPRPDAETVTVAPQETGGGGAAALLDGRPSVSGHADGGEARRAAGTVPGDVPHQESGAADAAAAATVAAVAGGLENGGRNRVDLSGRAARSGDAGGGSGGGVELLAGVKDGGDGHRFRVRGASFLADGREVQAEPAVCPLVYAELFTFASADRPHEVPAATVAEEACASSGRVDHIATKGRCASKITELTARSGGHAGEGHAGGNDDVDEEGGRSRLGPPFLVIFNFQIPGDPPLSLVAAWAVHPECLGPDSPESLRRFFGVFYRLVDIPLSSPRPSSGETRAGGGGAADGEGGGAAVASPTASGSLTPSDSHLWETSDSDRDSSGDELEGVGGRSGGGGLTNGGDKNKIGNVSTGETPAGNQRSGTVKAAADGVPGQGDQQIKLAVSLLDGPQVVAEALPESGSSLLGHEASLRYFRGERYLEVDVDLASSSASSQVTSLCREHAKSLSLEVGLILHGELESELPESVLGVLRIDKLDPQDTTRHRLLWGS</sequence>
<feature type="compositionally biased region" description="Polar residues" evidence="1">
    <location>
        <begin position="714"/>
        <end position="725"/>
    </location>
</feature>
<feature type="domain" description="PX" evidence="3">
    <location>
        <begin position="115"/>
        <end position="233"/>
    </location>
</feature>
<dbReference type="EMBL" id="FN649731">
    <property type="protein sequence ID" value="CBN73812.1"/>
    <property type="molecule type" value="Genomic_DNA"/>
</dbReference>
<feature type="region of interest" description="Disordered" evidence="1">
    <location>
        <begin position="684"/>
        <end position="790"/>
    </location>
</feature>
<dbReference type="InterPro" id="IPR009769">
    <property type="entry name" value="EDR2_C"/>
</dbReference>
<dbReference type="Proteomes" id="UP000002630">
    <property type="component" value="Linkage Group LG06"/>
</dbReference>
<dbReference type="Pfam" id="PF00787">
    <property type="entry name" value="PX"/>
    <property type="match status" value="1"/>
</dbReference>
<evidence type="ECO:0000313" key="5">
    <source>
        <dbReference type="Proteomes" id="UP000002630"/>
    </source>
</evidence>
<evidence type="ECO:0000256" key="1">
    <source>
        <dbReference type="SAM" id="MobiDB-lite"/>
    </source>
</evidence>
<feature type="signal peptide" evidence="2">
    <location>
        <begin position="1"/>
        <end position="26"/>
    </location>
</feature>
<dbReference type="InterPro" id="IPR036871">
    <property type="entry name" value="PX_dom_sf"/>
</dbReference>
<reference evidence="4 5" key="1">
    <citation type="journal article" date="2010" name="Nature">
        <title>The Ectocarpus genome and the independent evolution of multicellularity in brown algae.</title>
        <authorList>
            <person name="Cock J.M."/>
            <person name="Sterck L."/>
            <person name="Rouze P."/>
            <person name="Scornet D."/>
            <person name="Allen A.E."/>
            <person name="Amoutzias G."/>
            <person name="Anthouard V."/>
            <person name="Artiguenave F."/>
            <person name="Aury J.M."/>
            <person name="Badger J.H."/>
            <person name="Beszteri B."/>
            <person name="Billiau K."/>
            <person name="Bonnet E."/>
            <person name="Bothwell J.H."/>
            <person name="Bowler C."/>
            <person name="Boyen C."/>
            <person name="Brownlee C."/>
            <person name="Carrano C.J."/>
            <person name="Charrier B."/>
            <person name="Cho G.Y."/>
            <person name="Coelho S.M."/>
            <person name="Collen J."/>
            <person name="Corre E."/>
            <person name="Da Silva C."/>
            <person name="Delage L."/>
            <person name="Delaroque N."/>
            <person name="Dittami S.M."/>
            <person name="Doulbeau S."/>
            <person name="Elias M."/>
            <person name="Farnham G."/>
            <person name="Gachon C.M."/>
            <person name="Gschloessl B."/>
            <person name="Heesch S."/>
            <person name="Jabbari K."/>
            <person name="Jubin C."/>
            <person name="Kawai H."/>
            <person name="Kimura K."/>
            <person name="Kloareg B."/>
            <person name="Kupper F.C."/>
            <person name="Lang D."/>
            <person name="Le Bail A."/>
            <person name="Leblanc C."/>
            <person name="Lerouge P."/>
            <person name="Lohr M."/>
            <person name="Lopez P.J."/>
            <person name="Martens C."/>
            <person name="Maumus F."/>
            <person name="Michel G."/>
            <person name="Miranda-Saavedra D."/>
            <person name="Morales J."/>
            <person name="Moreau H."/>
            <person name="Motomura T."/>
            <person name="Nagasato C."/>
            <person name="Napoli C.A."/>
            <person name="Nelson D.R."/>
            <person name="Nyvall-Collen P."/>
            <person name="Peters A.F."/>
            <person name="Pommier C."/>
            <person name="Potin P."/>
            <person name="Poulain J."/>
            <person name="Quesneville H."/>
            <person name="Read B."/>
            <person name="Rensing S.A."/>
            <person name="Ritter A."/>
            <person name="Rousvoal S."/>
            <person name="Samanta M."/>
            <person name="Samson G."/>
            <person name="Schroeder D.C."/>
            <person name="Segurens B."/>
            <person name="Strittmatter M."/>
            <person name="Tonon T."/>
            <person name="Tregear J.W."/>
            <person name="Valentin K."/>
            <person name="von Dassow P."/>
            <person name="Yamagishi T."/>
            <person name="Van de Peer Y."/>
            <person name="Wincker P."/>
        </authorList>
    </citation>
    <scope>NUCLEOTIDE SEQUENCE [LARGE SCALE GENOMIC DNA]</scope>
    <source>
        <strain evidence="5">Ec32 / CCAP1310/4</strain>
    </source>
</reference>
<dbReference type="AlphaFoldDB" id="D8LS28"/>
<feature type="compositionally biased region" description="Gly residues" evidence="1">
    <location>
        <begin position="744"/>
        <end position="756"/>
    </location>
</feature>
<dbReference type="InterPro" id="IPR045096">
    <property type="entry name" value="EDR2-like"/>
</dbReference>
<dbReference type="EMBL" id="FN648926">
    <property type="protein sequence ID" value="CBN73812.1"/>
    <property type="molecule type" value="Genomic_DNA"/>
</dbReference>
<keyword evidence="2" id="KW-0732">Signal</keyword>
<feature type="compositionally biased region" description="Gly residues" evidence="1">
    <location>
        <begin position="352"/>
        <end position="376"/>
    </location>
</feature>
<protein>
    <recommendedName>
        <fullName evidence="3">PX domain-containing protein</fullName>
    </recommendedName>
</protein>
<gene>
    <name evidence="4" type="ORF">Esi_0007_0098</name>
</gene>